<protein>
    <submittedName>
        <fullName evidence="1">Uncharacterized protein</fullName>
    </submittedName>
</protein>
<reference evidence="1 2" key="1">
    <citation type="submission" date="2017-02" db="EMBL/GenBank/DDBJ databases">
        <authorList>
            <consortium name="Pathogen Informatics"/>
        </authorList>
    </citation>
    <scope>NUCLEOTIDE SEQUENCE [LARGE SCALE GENOMIC DNA]</scope>
    <source>
        <strain evidence="1 2">VRECD0157</strain>
    </source>
</reference>
<evidence type="ECO:0000313" key="1">
    <source>
        <dbReference type="EMBL" id="SJT01185.1"/>
    </source>
</evidence>
<dbReference type="RefSeq" id="WP_021380835.1">
    <property type="nucleotide sequence ID" value="NZ_CAADAK010000017.1"/>
</dbReference>
<accession>A0A9X8RLM3</accession>
<evidence type="ECO:0000313" key="2">
    <source>
        <dbReference type="Proteomes" id="UP000189137"/>
    </source>
</evidence>
<dbReference type="EMBL" id="FUPS01000014">
    <property type="protein sequence ID" value="SJT01185.1"/>
    <property type="molecule type" value="Genomic_DNA"/>
</dbReference>
<gene>
    <name evidence="1" type="ORF">SAMEA3375112_03426</name>
</gene>
<name>A0A9X8RLM3_CLODI</name>
<organism evidence="1 2">
    <name type="scientific">Clostridioides difficile</name>
    <name type="common">Peptoclostridium difficile</name>
    <dbReference type="NCBI Taxonomy" id="1496"/>
    <lineage>
        <taxon>Bacteria</taxon>
        <taxon>Bacillati</taxon>
        <taxon>Bacillota</taxon>
        <taxon>Clostridia</taxon>
        <taxon>Peptostreptococcales</taxon>
        <taxon>Peptostreptococcaceae</taxon>
        <taxon>Clostridioides</taxon>
    </lineage>
</organism>
<dbReference type="Proteomes" id="UP000189137">
    <property type="component" value="Unassembled WGS sequence"/>
</dbReference>
<comment type="caution">
    <text evidence="1">The sequence shown here is derived from an EMBL/GenBank/DDBJ whole genome shotgun (WGS) entry which is preliminary data.</text>
</comment>
<dbReference type="AlphaFoldDB" id="A0A9X8RLM3"/>
<proteinExistence type="predicted"/>
<sequence length="112" mass="13589">MCIIKTVYKFDGDILQRNAKRVQMIRDIKGSSNLTIIIKRFLDNVKDYNFKNVRYIIENELFFERISVDMICRYMDTLNKYENIECIFEEAYILKGENGFRRTVDYLVRQTY</sequence>